<dbReference type="AlphaFoldDB" id="A1K6B5"/>
<dbReference type="RefSeq" id="WP_011765486.1">
    <property type="nucleotide sequence ID" value="NC_008702.1"/>
</dbReference>
<dbReference type="STRING" id="62928.azo1753"/>
<dbReference type="InterPro" id="IPR025202">
    <property type="entry name" value="PLD-like_dom"/>
</dbReference>
<dbReference type="EC" id="2.7.8.-" evidence="3"/>
<feature type="chain" id="PRO_5002635865" evidence="1">
    <location>
        <begin position="33"/>
        <end position="469"/>
    </location>
</feature>
<proteinExistence type="predicted"/>
<dbReference type="InterPro" id="IPR001736">
    <property type="entry name" value="PLipase_D/transphosphatidylase"/>
</dbReference>
<sequence>MTSGSRRRRKTPRLVLCLAVLLAACVSGPAVDLPDAGAAVPLAAVRVEDERGPLGAARAQAAIQRIAREDASGLLRHHLTHVEGAVTQPLVLGNEAHLLIDGPQTEAAMFAAIGAARRSVDIETYILEAEGAGARLAALLEKRRAEGIRVRVLYDSVGSLATPREYFDRLRAVGVAVCEFNPVNPLQLQRHSRLNINNRDHRKLMVVDGSTAFTGGINISAVYSSGSFSRKKRAPPDPKAGWRDTHVMARGPVAMQFQQLFDDAWRTQGCHPADSGLREAAAPARAGNMAMRTVAADPLMERSELYVALLSAIDHARRRVWLTYGYFVPDERTVAALQSAAGRGVDVRMVLPGFSDFWAPFHAGRSHYSALLEAGVRIYERRDALLHAKTAVIDGVWSSVGSTNLDWRSFVHNFEVDLLVLDGDFADELEQLFRMDMDASHEVSAREWKRRDIGTRMLEWFARRWEYLL</sequence>
<dbReference type="KEGG" id="azo:azo1753"/>
<dbReference type="PROSITE" id="PS51257">
    <property type="entry name" value="PROKAR_LIPOPROTEIN"/>
    <property type="match status" value="1"/>
</dbReference>
<dbReference type="Pfam" id="PF13091">
    <property type="entry name" value="PLDc_2"/>
    <property type="match status" value="2"/>
</dbReference>
<dbReference type="CDD" id="cd09110">
    <property type="entry name" value="PLDc_CLS_1"/>
    <property type="match status" value="1"/>
</dbReference>
<dbReference type="SMART" id="SM00155">
    <property type="entry name" value="PLDc"/>
    <property type="match status" value="2"/>
</dbReference>
<evidence type="ECO:0000256" key="1">
    <source>
        <dbReference type="SAM" id="SignalP"/>
    </source>
</evidence>
<organism evidence="3 4">
    <name type="scientific">Azoarcus sp. (strain BH72)</name>
    <dbReference type="NCBI Taxonomy" id="418699"/>
    <lineage>
        <taxon>Bacteria</taxon>
        <taxon>Pseudomonadati</taxon>
        <taxon>Pseudomonadota</taxon>
        <taxon>Betaproteobacteria</taxon>
        <taxon>Rhodocyclales</taxon>
        <taxon>Zoogloeaceae</taxon>
        <taxon>Azoarcus</taxon>
    </lineage>
</organism>
<feature type="domain" description="PLD phosphodiesterase" evidence="2">
    <location>
        <begin position="382"/>
        <end position="409"/>
    </location>
</feature>
<evidence type="ECO:0000313" key="4">
    <source>
        <dbReference type="Proteomes" id="UP000002588"/>
    </source>
</evidence>
<dbReference type="HOGENOM" id="CLU_038053_0_2_4"/>
<dbReference type="PANTHER" id="PTHR21248">
    <property type="entry name" value="CARDIOLIPIN SYNTHASE"/>
    <property type="match status" value="1"/>
</dbReference>
<gene>
    <name evidence="3" type="primary">cls2</name>
    <name evidence="3" type="ordered locus">azo1753</name>
</gene>
<evidence type="ECO:0000313" key="3">
    <source>
        <dbReference type="EMBL" id="CAL94370.1"/>
    </source>
</evidence>
<dbReference type="SUPFAM" id="SSF56024">
    <property type="entry name" value="Phospholipase D/nuclease"/>
    <property type="match status" value="2"/>
</dbReference>
<dbReference type="PROSITE" id="PS50035">
    <property type="entry name" value="PLD"/>
    <property type="match status" value="2"/>
</dbReference>
<dbReference type="eggNOG" id="COG1502">
    <property type="taxonomic scope" value="Bacteria"/>
</dbReference>
<keyword evidence="1" id="KW-0732">Signal</keyword>
<reference evidence="3 4" key="1">
    <citation type="journal article" date="2006" name="Nat. Biotechnol.">
        <title>Complete genome of the mutualistic, N2-fixing grass endophyte Azoarcus sp. strain BH72.</title>
        <authorList>
            <person name="Krause A."/>
            <person name="Ramakumar A."/>
            <person name="Bartels D."/>
            <person name="Battistoni F."/>
            <person name="Bekel T."/>
            <person name="Boch J."/>
            <person name="Boehm M."/>
            <person name="Friedrich F."/>
            <person name="Hurek T."/>
            <person name="Krause L."/>
            <person name="Linke B."/>
            <person name="McHardy A.C."/>
            <person name="Sarkar A."/>
            <person name="Schneiker S."/>
            <person name="Syed A.A."/>
            <person name="Thauer R."/>
            <person name="Vorhoelter F.-J."/>
            <person name="Weidner S."/>
            <person name="Puehler A."/>
            <person name="Reinhold-Hurek B."/>
            <person name="Kaiser O."/>
            <person name="Goesmann A."/>
        </authorList>
    </citation>
    <scope>NUCLEOTIDE SEQUENCE [LARGE SCALE GENOMIC DNA]</scope>
    <source>
        <strain evidence="3 4">BH72</strain>
    </source>
</reference>
<accession>A1K6B5</accession>
<keyword evidence="3" id="KW-0808">Transferase</keyword>
<dbReference type="GO" id="GO:0032049">
    <property type="term" value="P:cardiolipin biosynthetic process"/>
    <property type="evidence" value="ECO:0007669"/>
    <property type="project" value="UniProtKB-ARBA"/>
</dbReference>
<evidence type="ECO:0000259" key="2">
    <source>
        <dbReference type="PROSITE" id="PS50035"/>
    </source>
</evidence>
<keyword evidence="4" id="KW-1185">Reference proteome</keyword>
<dbReference type="PANTHER" id="PTHR21248:SF22">
    <property type="entry name" value="PHOSPHOLIPASE D"/>
    <property type="match status" value="1"/>
</dbReference>
<dbReference type="Gene3D" id="3.30.870.10">
    <property type="entry name" value="Endonuclease Chain A"/>
    <property type="match status" value="2"/>
</dbReference>
<dbReference type="GO" id="GO:0030572">
    <property type="term" value="F:phosphatidyltransferase activity"/>
    <property type="evidence" value="ECO:0007669"/>
    <property type="project" value="UniProtKB-ARBA"/>
</dbReference>
<dbReference type="CDD" id="cd09159">
    <property type="entry name" value="PLDc_ybhO_like_2"/>
    <property type="match status" value="1"/>
</dbReference>
<protein>
    <submittedName>
        <fullName evidence="3">Cardiolipin synthetase</fullName>
        <ecNumber evidence="3">2.7.8.-</ecNumber>
    </submittedName>
</protein>
<feature type="domain" description="PLD phosphodiesterase" evidence="2">
    <location>
        <begin position="196"/>
        <end position="223"/>
    </location>
</feature>
<dbReference type="Proteomes" id="UP000002588">
    <property type="component" value="Chromosome"/>
</dbReference>
<name>A1K6B5_AZOSB</name>
<dbReference type="EMBL" id="AM406670">
    <property type="protein sequence ID" value="CAL94370.1"/>
    <property type="molecule type" value="Genomic_DNA"/>
</dbReference>
<feature type="signal peptide" evidence="1">
    <location>
        <begin position="1"/>
        <end position="32"/>
    </location>
</feature>